<accession>A0A150L8V7</accession>
<reference evidence="1 2" key="1">
    <citation type="submission" date="2016-01" db="EMBL/GenBank/DDBJ databases">
        <title>Draft Genome Sequences of Seven Thermophilic Sporeformers Isolated from Foods.</title>
        <authorList>
            <person name="Berendsen E.M."/>
            <person name="Wells-Bennik M.H."/>
            <person name="Krawcyk A.O."/>
            <person name="De Jong A."/>
            <person name="Holsappel S."/>
            <person name="Eijlander R.T."/>
            <person name="Kuipers O.P."/>
        </authorList>
    </citation>
    <scope>NUCLEOTIDE SEQUENCE [LARGE SCALE GENOMIC DNA]</scope>
    <source>
        <strain evidence="1 2">B4135</strain>
    </source>
</reference>
<dbReference type="AlphaFoldDB" id="A0A150L8V7"/>
<evidence type="ECO:0008006" key="3">
    <source>
        <dbReference type="Google" id="ProtNLM"/>
    </source>
</evidence>
<gene>
    <name evidence="1" type="ORF">B4135_0465</name>
</gene>
<dbReference type="InterPro" id="IPR036866">
    <property type="entry name" value="RibonucZ/Hydroxyglut_hydro"/>
</dbReference>
<evidence type="ECO:0000313" key="2">
    <source>
        <dbReference type="Proteomes" id="UP000075683"/>
    </source>
</evidence>
<comment type="caution">
    <text evidence="1">The sequence shown here is derived from an EMBL/GenBank/DDBJ whole genome shotgun (WGS) entry which is preliminary data.</text>
</comment>
<evidence type="ECO:0000313" key="1">
    <source>
        <dbReference type="EMBL" id="KYD08783.1"/>
    </source>
</evidence>
<proteinExistence type="predicted"/>
<sequence length="57" mass="5851">MFLPALTVPSAAGAASAKEMSVHFINVGQGDAIYIKAPYGEDILIDGAGTGIRSFPI</sequence>
<name>A0A150L8V7_9BACI</name>
<dbReference type="Proteomes" id="UP000075683">
    <property type="component" value="Unassembled WGS sequence"/>
</dbReference>
<protein>
    <recommendedName>
        <fullName evidence="3">MBL fold metallo-hydrolase</fullName>
    </recommendedName>
</protein>
<dbReference type="STRING" id="301148.B4135_0465"/>
<organism evidence="1 2">
    <name type="scientific">Caldibacillus debilis</name>
    <dbReference type="NCBI Taxonomy" id="301148"/>
    <lineage>
        <taxon>Bacteria</taxon>
        <taxon>Bacillati</taxon>
        <taxon>Bacillota</taxon>
        <taxon>Bacilli</taxon>
        <taxon>Bacillales</taxon>
        <taxon>Bacillaceae</taxon>
        <taxon>Caldibacillus</taxon>
    </lineage>
</organism>
<dbReference type="EMBL" id="LQYT01000135">
    <property type="protein sequence ID" value="KYD08783.1"/>
    <property type="molecule type" value="Genomic_DNA"/>
</dbReference>
<dbReference type="Gene3D" id="3.60.15.10">
    <property type="entry name" value="Ribonuclease Z/Hydroxyacylglutathione hydrolase-like"/>
    <property type="match status" value="1"/>
</dbReference>